<feature type="compositionally biased region" description="Basic and acidic residues" evidence="1">
    <location>
        <begin position="30"/>
        <end position="42"/>
    </location>
</feature>
<keyword evidence="3" id="KW-1185">Reference proteome</keyword>
<name>M1WEW4_CLAP2</name>
<sequence>MSNVIARCGRYLSDLLLGEIVAKGAGARLRSQDRNPRPENNNHKIRRKQKERKNRKTTPQPPTINHPSKPEQPDFPYPLGQMSVKNRVASKNLWNADGVSRSHDRYFACSESDCGKARLESSGQGQSLKAFLAFRQ</sequence>
<dbReference type="AlphaFoldDB" id="M1WEW4"/>
<proteinExistence type="predicted"/>
<dbReference type="HOGENOM" id="CLU_1875227_0_0_1"/>
<comment type="caution">
    <text evidence="2">The sequence shown here is derived from an EMBL/GenBank/DDBJ whole genome shotgun (WGS) entry which is preliminary data.</text>
</comment>
<feature type="compositionally biased region" description="Basic residues" evidence="1">
    <location>
        <begin position="43"/>
        <end position="56"/>
    </location>
</feature>
<protein>
    <submittedName>
        <fullName evidence="2">Uncharacterized protein</fullName>
    </submittedName>
</protein>
<feature type="region of interest" description="Disordered" evidence="1">
    <location>
        <begin position="26"/>
        <end position="82"/>
    </location>
</feature>
<organism evidence="2 3">
    <name type="scientific">Claviceps purpurea (strain 20.1)</name>
    <name type="common">Ergot fungus</name>
    <name type="synonym">Sphacelia segetum</name>
    <dbReference type="NCBI Taxonomy" id="1111077"/>
    <lineage>
        <taxon>Eukaryota</taxon>
        <taxon>Fungi</taxon>
        <taxon>Dikarya</taxon>
        <taxon>Ascomycota</taxon>
        <taxon>Pezizomycotina</taxon>
        <taxon>Sordariomycetes</taxon>
        <taxon>Hypocreomycetidae</taxon>
        <taxon>Hypocreales</taxon>
        <taxon>Clavicipitaceae</taxon>
        <taxon>Claviceps</taxon>
    </lineage>
</organism>
<dbReference type="OrthoDB" id="10385945at2759"/>
<accession>M1WEW4</accession>
<evidence type="ECO:0000313" key="2">
    <source>
        <dbReference type="EMBL" id="CCE33118.1"/>
    </source>
</evidence>
<reference evidence="2 3" key="1">
    <citation type="journal article" date="2013" name="PLoS Genet.">
        <title>Plant-symbiotic fungi as chemical engineers: Multi-genome analysis of the Clavicipitaceae reveals dynamics of alkaloid loci.</title>
        <authorList>
            <person name="Schardl C.L."/>
            <person name="Young C.A."/>
            <person name="Hesse U."/>
            <person name="Amyotte S.G."/>
            <person name="Andreeva K."/>
            <person name="Calie P.J."/>
            <person name="Fleetwood D.J."/>
            <person name="Haws D.C."/>
            <person name="Moore N."/>
            <person name="Oeser B."/>
            <person name="Panaccione D.G."/>
            <person name="Schweri K.K."/>
            <person name="Voisey C.R."/>
            <person name="Farman M.L."/>
            <person name="Jaromczyk J.W."/>
            <person name="Roe B.A."/>
            <person name="O'Sullivan D.M."/>
            <person name="Scott B."/>
            <person name="Tudzynski P."/>
            <person name="An Z."/>
            <person name="Arnaoudova E.G."/>
            <person name="Bullock C.T."/>
            <person name="Charlton N.D."/>
            <person name="Chen L."/>
            <person name="Cox M."/>
            <person name="Dinkins R.D."/>
            <person name="Florea S."/>
            <person name="Glenn A.E."/>
            <person name="Gordon A."/>
            <person name="Gueldener U."/>
            <person name="Harris D.R."/>
            <person name="Hollin W."/>
            <person name="Jaromczyk J."/>
            <person name="Johnson R.D."/>
            <person name="Khan A.K."/>
            <person name="Leistner E."/>
            <person name="Leuchtmann A."/>
            <person name="Li C."/>
            <person name="Liu J."/>
            <person name="Liu J."/>
            <person name="Liu M."/>
            <person name="Mace W."/>
            <person name="Machado C."/>
            <person name="Nagabhyru P."/>
            <person name="Pan J."/>
            <person name="Schmid J."/>
            <person name="Sugawara K."/>
            <person name="Steiner U."/>
            <person name="Takach J.E."/>
            <person name="Tanaka E."/>
            <person name="Webb J.S."/>
            <person name="Wilson E.V."/>
            <person name="Wiseman J.L."/>
            <person name="Yoshida R."/>
            <person name="Zeng Z."/>
        </authorList>
    </citation>
    <scope>NUCLEOTIDE SEQUENCE [LARGE SCALE GENOMIC DNA]</scope>
    <source>
        <strain evidence="2 3">20.1</strain>
    </source>
</reference>
<dbReference type="EMBL" id="CAGA01000051">
    <property type="protein sequence ID" value="CCE33118.1"/>
    <property type="molecule type" value="Genomic_DNA"/>
</dbReference>
<evidence type="ECO:0000313" key="3">
    <source>
        <dbReference type="Proteomes" id="UP000016801"/>
    </source>
</evidence>
<gene>
    <name evidence="2" type="ORF">CPUR_07041</name>
</gene>
<dbReference type="Proteomes" id="UP000016801">
    <property type="component" value="Unassembled WGS sequence"/>
</dbReference>
<evidence type="ECO:0000256" key="1">
    <source>
        <dbReference type="SAM" id="MobiDB-lite"/>
    </source>
</evidence>
<dbReference type="VEuPathDB" id="FungiDB:CPUR_07041"/>